<dbReference type="InterPro" id="IPR045768">
    <property type="entry name" value="SpoIIE_N"/>
</dbReference>
<feature type="transmembrane region" description="Helical" evidence="2">
    <location>
        <begin position="78"/>
        <end position="107"/>
    </location>
</feature>
<feature type="transmembrane region" description="Helical" evidence="2">
    <location>
        <begin position="210"/>
        <end position="243"/>
    </location>
</feature>
<dbReference type="InterPro" id="IPR014221">
    <property type="entry name" value="SpoII_E"/>
</dbReference>
<dbReference type="PANTHER" id="PTHR43156:SF2">
    <property type="entry name" value="STAGE II SPORULATION PROTEIN E"/>
    <property type="match status" value="1"/>
</dbReference>
<proteinExistence type="predicted"/>
<dbReference type="PROSITE" id="PS51746">
    <property type="entry name" value="PPM_2"/>
    <property type="match status" value="1"/>
</dbReference>
<dbReference type="eggNOG" id="COG2208">
    <property type="taxonomic scope" value="Bacteria"/>
</dbReference>
<keyword evidence="5" id="KW-1185">Reference proteome</keyword>
<keyword evidence="2" id="KW-0812">Transmembrane</keyword>
<feature type="transmembrane region" description="Helical" evidence="2">
    <location>
        <begin position="37"/>
        <end position="58"/>
    </location>
</feature>
<dbReference type="NCBIfam" id="TIGR02865">
    <property type="entry name" value="spore_II_E"/>
    <property type="match status" value="1"/>
</dbReference>
<dbReference type="Pfam" id="PF19732">
    <property type="entry name" value="SpoIIE_N"/>
    <property type="match status" value="1"/>
</dbReference>
<feature type="domain" description="PPM-type phosphatase" evidence="3">
    <location>
        <begin position="577"/>
        <end position="785"/>
    </location>
</feature>
<dbReference type="InterPro" id="IPR052016">
    <property type="entry name" value="Bact_Sigma-Reg"/>
</dbReference>
<dbReference type="EC" id="3.1.3.16" evidence="4"/>
<dbReference type="RefSeq" id="WP_013779194.1">
    <property type="nucleotide sequence ID" value="NC_015519.1"/>
</dbReference>
<dbReference type="Proteomes" id="UP000010802">
    <property type="component" value="Chromosome"/>
</dbReference>
<dbReference type="InterPro" id="IPR036457">
    <property type="entry name" value="PPM-type-like_dom_sf"/>
</dbReference>
<feature type="transmembrane region" description="Helical" evidence="2">
    <location>
        <begin position="119"/>
        <end position="141"/>
    </location>
</feature>
<dbReference type="GO" id="GO:0004722">
    <property type="term" value="F:protein serine/threonine phosphatase activity"/>
    <property type="evidence" value="ECO:0007669"/>
    <property type="project" value="UniProtKB-EC"/>
</dbReference>
<evidence type="ECO:0000259" key="3">
    <source>
        <dbReference type="PROSITE" id="PS51746"/>
    </source>
</evidence>
<gene>
    <name evidence="4" type="ordered locus">TEPIRE1_2316</name>
</gene>
<organism evidence="4 5">
    <name type="scientific">Tepidanaerobacter acetatoxydans (strain DSM 21804 / JCM 16047 / Re1)</name>
    <dbReference type="NCBI Taxonomy" id="1209989"/>
    <lineage>
        <taxon>Bacteria</taxon>
        <taxon>Bacillati</taxon>
        <taxon>Bacillota</taxon>
        <taxon>Clostridia</taxon>
        <taxon>Thermosediminibacterales</taxon>
        <taxon>Tepidanaerobacteraceae</taxon>
        <taxon>Tepidanaerobacter</taxon>
    </lineage>
</organism>
<dbReference type="SMART" id="SM00332">
    <property type="entry name" value="PP2Cc"/>
    <property type="match status" value="1"/>
</dbReference>
<dbReference type="KEGG" id="tep:TepRe1_2151"/>
<protein>
    <submittedName>
        <fullName evidence="4">Protein serine/threonine phosphatase</fullName>
        <ecNumber evidence="4">3.1.3.16</ecNumber>
    </submittedName>
</protein>
<dbReference type="OrthoDB" id="9763774at2"/>
<dbReference type="SUPFAM" id="SSF81606">
    <property type="entry name" value="PP2C-like"/>
    <property type="match status" value="1"/>
</dbReference>
<dbReference type="AlphaFoldDB" id="F4LRD8"/>
<accession>F4LRD8</accession>
<feature type="transmembrane region" description="Helical" evidence="2">
    <location>
        <begin position="264"/>
        <end position="280"/>
    </location>
</feature>
<evidence type="ECO:0000256" key="2">
    <source>
        <dbReference type="SAM" id="Phobius"/>
    </source>
</evidence>
<dbReference type="PATRIC" id="fig|1209989.3.peg.2664"/>
<dbReference type="EMBL" id="HF563609">
    <property type="protein sequence ID" value="CCP27150.1"/>
    <property type="molecule type" value="Genomic_DNA"/>
</dbReference>
<keyword evidence="2" id="KW-0472">Membrane</keyword>
<keyword evidence="2" id="KW-1133">Transmembrane helix</keyword>
<evidence type="ECO:0000256" key="1">
    <source>
        <dbReference type="ARBA" id="ARBA00022801"/>
    </source>
</evidence>
<dbReference type="Gene3D" id="3.60.40.10">
    <property type="entry name" value="PPM-type phosphatase domain"/>
    <property type="match status" value="1"/>
</dbReference>
<feature type="transmembrane region" description="Helical" evidence="2">
    <location>
        <begin position="286"/>
        <end position="307"/>
    </location>
</feature>
<evidence type="ECO:0000313" key="4">
    <source>
        <dbReference type="EMBL" id="CCP27150.1"/>
    </source>
</evidence>
<dbReference type="KEGG" id="tae:TepiRe1_2316"/>
<name>F4LRD8_TEPAE</name>
<dbReference type="SMART" id="SM00331">
    <property type="entry name" value="PP2C_SIG"/>
    <property type="match status" value="1"/>
</dbReference>
<dbReference type="HOGENOM" id="CLU_017349_0_0_9"/>
<dbReference type="InterPro" id="IPR001932">
    <property type="entry name" value="PPM-type_phosphatase-like_dom"/>
</dbReference>
<sequence length="791" mass="87645">MINRAQLKWYDYLGQKSHESQNTPFASASLKPLAKEVIPVGIIAYLFGMASINGLYPFALSFMAANLLYRKEYILPGIFSFLGTLMAMKSLSSFRYLCAMGIFLLIYNQLNRINWKNEFLFGTAVFVSNMFAGAVFLINRAVSPYDIFLLILESGMACVMTFMISGGMPWIFNEQVQPIERNICMVMLSGVILSIARNFVFLNMNVRDIIGVFLVLLLALANGSGAGAAAGIIVGITGFSLSLSPWSTAIMAFSGLVSGAFNKLGKIGVITGFSLGYLLYNFHVNSIGTLIISPKTLAASFALLLILPQAMIKRVKLYISNPCNDAQIKAYNLEERARDRLHELASLLNDLGGVFKEIFVKDEDRVLPSEYLDSVCRKVQLMICSDCGMRRICWEKELKRTMGAFYTLIKHHEGIYDRKEIPFLFKSRCSQTEKIKEIVKESSNLFKITCQMDNIIKYNQELIQEYFARAADVVEAMAAGAWEEDYEINIDDELLERLSGLDIDVERIYTDYSNNRLCVNIIKHPCENSKQCKTLIPTAVSDALGRKMSTKVVDCPLKSGNSMCRLKITSNGVLDVCVGVAGVAKEGQNVSGDGFSYLELKEGRYMLALCDGMGVGENAARHSEKTLTLLERLSEAGCAQETVLKVTNSAMIAVNRDESFSTIDMVLIDTASGIAKFIKAGAPAGFIKRGTKIEMIKGGSLPLGIIDEISPKITEKTVRPGDMIVMVTDGIIDAFSNGQNGEEMLSRFLRETKTANPQEMAEKVLKKAKEKNSIRDDMTVLAARIWEKKLS</sequence>
<keyword evidence="1 4" id="KW-0378">Hydrolase</keyword>
<accession>L0S1M6</accession>
<dbReference type="Pfam" id="PF07228">
    <property type="entry name" value="SpoIIE"/>
    <property type="match status" value="1"/>
</dbReference>
<dbReference type="STRING" id="1209989.TepRe1_2151"/>
<feature type="transmembrane region" description="Helical" evidence="2">
    <location>
        <begin position="183"/>
        <end position="204"/>
    </location>
</feature>
<evidence type="ECO:0000313" key="5">
    <source>
        <dbReference type="Proteomes" id="UP000010802"/>
    </source>
</evidence>
<dbReference type="PANTHER" id="PTHR43156">
    <property type="entry name" value="STAGE II SPORULATION PROTEIN E-RELATED"/>
    <property type="match status" value="1"/>
</dbReference>
<feature type="transmembrane region" description="Helical" evidence="2">
    <location>
        <begin position="147"/>
        <end position="171"/>
    </location>
</feature>
<reference evidence="5" key="1">
    <citation type="journal article" date="2013" name="Genome Announc.">
        <title>First genome sequence of a syntrophic acetate-oxidizing bacterium, Tepidanaerobacter acetatoxydans strain Re1.</title>
        <authorList>
            <person name="Manzoor S."/>
            <person name="Bongcam-Rudloff E."/>
            <person name="Schnurer A."/>
            <person name="Muller B."/>
        </authorList>
    </citation>
    <scope>NUCLEOTIDE SEQUENCE [LARGE SCALE GENOMIC DNA]</scope>
    <source>
        <strain evidence="5">Re1</strain>
    </source>
</reference>